<dbReference type="Gene3D" id="2.30.30.240">
    <property type="entry name" value="PRC-barrel domain"/>
    <property type="match status" value="2"/>
</dbReference>
<accession>A0A916RAY1</accession>
<dbReference type="InterPro" id="IPR011033">
    <property type="entry name" value="PRC_barrel-like_sf"/>
</dbReference>
<dbReference type="AlphaFoldDB" id="A0A916RAY1"/>
<dbReference type="InterPro" id="IPR027275">
    <property type="entry name" value="PRC-brl_dom"/>
</dbReference>
<evidence type="ECO:0000313" key="3">
    <source>
        <dbReference type="EMBL" id="GGA46385.1"/>
    </source>
</evidence>
<evidence type="ECO:0000256" key="1">
    <source>
        <dbReference type="SAM" id="SignalP"/>
    </source>
</evidence>
<reference evidence="3 4" key="1">
    <citation type="journal article" date="2014" name="Int. J. Syst. Evol. Microbiol.">
        <title>Complete genome sequence of Corynebacterium casei LMG S-19264T (=DSM 44701T), isolated from a smear-ripened cheese.</title>
        <authorList>
            <consortium name="US DOE Joint Genome Institute (JGI-PGF)"/>
            <person name="Walter F."/>
            <person name="Albersmeier A."/>
            <person name="Kalinowski J."/>
            <person name="Ruckert C."/>
        </authorList>
    </citation>
    <scope>NUCLEOTIDE SEQUENCE [LARGE SCALE GENOMIC DNA]</scope>
    <source>
        <strain evidence="3 4">CGMCC 1.15896</strain>
    </source>
</reference>
<protein>
    <recommendedName>
        <fullName evidence="2">PRC-barrel domain-containing protein</fullName>
    </recommendedName>
</protein>
<keyword evidence="1" id="KW-0732">Signal</keyword>
<sequence>MFRTLLASTALSLVMVGGAYAQEAPMDPAPMDPAMEAPATDMAPEAPADPLVTAAEAGINADGWLATELLGMDIHNSTADDAETIGEVNDFILAQDGGVAAVVVGVGGFLGIGQKNVAIGWADLELVVDNNGDQRLVTSKTREELENAADFERAEWLASEREGEWFVDDIAGDPEVPAADPAMAPADPAMAPADPAMEPADPAMEPADPAMAPAGDAIGWETYTEVPTTEITADELLGTTVYGAGDENIGSIGDVILSESGEVEAVIIDFGGFLGIGAKPVAVSFAELNFLRDDTGNLVLRTSLTEAELEAAPEYDEDAYLASPADGSIIAQ</sequence>
<evidence type="ECO:0000259" key="2">
    <source>
        <dbReference type="Pfam" id="PF05239"/>
    </source>
</evidence>
<dbReference type="PANTHER" id="PTHR36505">
    <property type="entry name" value="BLR1072 PROTEIN"/>
    <property type="match status" value="1"/>
</dbReference>
<feature type="chain" id="PRO_5037034474" description="PRC-barrel domain-containing protein" evidence="1">
    <location>
        <begin position="22"/>
        <end position="332"/>
    </location>
</feature>
<evidence type="ECO:0000313" key="4">
    <source>
        <dbReference type="Proteomes" id="UP000596977"/>
    </source>
</evidence>
<dbReference type="EMBL" id="BMKB01000002">
    <property type="protein sequence ID" value="GGA46385.1"/>
    <property type="molecule type" value="Genomic_DNA"/>
</dbReference>
<dbReference type="PANTHER" id="PTHR36505:SF1">
    <property type="entry name" value="BLR1072 PROTEIN"/>
    <property type="match status" value="1"/>
</dbReference>
<dbReference type="SUPFAM" id="SSF50346">
    <property type="entry name" value="PRC-barrel domain"/>
    <property type="match status" value="2"/>
</dbReference>
<proteinExistence type="predicted"/>
<feature type="domain" description="PRC-barrel" evidence="2">
    <location>
        <begin position="229"/>
        <end position="295"/>
    </location>
</feature>
<keyword evidence="4" id="KW-1185">Reference proteome</keyword>
<feature type="domain" description="PRC-barrel" evidence="2">
    <location>
        <begin position="66"/>
        <end position="138"/>
    </location>
</feature>
<dbReference type="RefSeq" id="WP_127073981.1">
    <property type="nucleotide sequence ID" value="NZ_BMKB01000002.1"/>
</dbReference>
<feature type="signal peptide" evidence="1">
    <location>
        <begin position="1"/>
        <end position="21"/>
    </location>
</feature>
<name>A0A916RAY1_9HYPH</name>
<dbReference type="Proteomes" id="UP000596977">
    <property type="component" value="Unassembled WGS sequence"/>
</dbReference>
<dbReference type="OrthoDB" id="7876889at2"/>
<comment type="caution">
    <text evidence="3">The sequence shown here is derived from an EMBL/GenBank/DDBJ whole genome shotgun (WGS) entry which is preliminary data.</text>
</comment>
<gene>
    <name evidence="3" type="ORF">GCM10011499_15170</name>
</gene>
<dbReference type="Pfam" id="PF05239">
    <property type="entry name" value="PRC"/>
    <property type="match status" value="2"/>
</dbReference>
<organism evidence="3 4">
    <name type="scientific">Pelagibacterium lentulum</name>
    <dbReference type="NCBI Taxonomy" id="2029865"/>
    <lineage>
        <taxon>Bacteria</taxon>
        <taxon>Pseudomonadati</taxon>
        <taxon>Pseudomonadota</taxon>
        <taxon>Alphaproteobacteria</taxon>
        <taxon>Hyphomicrobiales</taxon>
        <taxon>Devosiaceae</taxon>
        <taxon>Pelagibacterium</taxon>
    </lineage>
</organism>